<protein>
    <submittedName>
        <fullName evidence="2">Uncharacterized protein</fullName>
    </submittedName>
</protein>
<feature type="transmembrane region" description="Helical" evidence="1">
    <location>
        <begin position="6"/>
        <end position="25"/>
    </location>
</feature>
<name>A0A397SKK6_9GLOM</name>
<keyword evidence="1" id="KW-0812">Transmembrane</keyword>
<keyword evidence="1" id="KW-1133">Transmembrane helix</keyword>
<proteinExistence type="predicted"/>
<organism evidence="2 3">
    <name type="scientific">Glomus cerebriforme</name>
    <dbReference type="NCBI Taxonomy" id="658196"/>
    <lineage>
        <taxon>Eukaryota</taxon>
        <taxon>Fungi</taxon>
        <taxon>Fungi incertae sedis</taxon>
        <taxon>Mucoromycota</taxon>
        <taxon>Glomeromycotina</taxon>
        <taxon>Glomeromycetes</taxon>
        <taxon>Glomerales</taxon>
        <taxon>Glomeraceae</taxon>
        <taxon>Glomus</taxon>
    </lineage>
</organism>
<accession>A0A397SKK6</accession>
<gene>
    <name evidence="2" type="ORF">C1645_780219</name>
</gene>
<reference evidence="2 3" key="1">
    <citation type="submission" date="2018-06" db="EMBL/GenBank/DDBJ databases">
        <title>Comparative genomics reveals the genomic features of Rhizophagus irregularis, R. cerebriforme, R. diaphanum and Gigaspora rosea, and their symbiotic lifestyle signature.</title>
        <authorList>
            <person name="Morin E."/>
            <person name="San Clemente H."/>
            <person name="Chen E.C.H."/>
            <person name="De La Providencia I."/>
            <person name="Hainaut M."/>
            <person name="Kuo A."/>
            <person name="Kohler A."/>
            <person name="Murat C."/>
            <person name="Tang N."/>
            <person name="Roy S."/>
            <person name="Loubradou J."/>
            <person name="Henrissat B."/>
            <person name="Grigoriev I.V."/>
            <person name="Corradi N."/>
            <person name="Roux C."/>
            <person name="Martin F.M."/>
        </authorList>
    </citation>
    <scope>NUCLEOTIDE SEQUENCE [LARGE SCALE GENOMIC DNA]</scope>
    <source>
        <strain evidence="2 3">DAOM 227022</strain>
    </source>
</reference>
<evidence type="ECO:0000313" key="3">
    <source>
        <dbReference type="Proteomes" id="UP000265703"/>
    </source>
</evidence>
<dbReference type="Proteomes" id="UP000265703">
    <property type="component" value="Unassembled WGS sequence"/>
</dbReference>
<dbReference type="EMBL" id="QKYT01000378">
    <property type="protein sequence ID" value="RIA86182.1"/>
    <property type="molecule type" value="Genomic_DNA"/>
</dbReference>
<evidence type="ECO:0000256" key="1">
    <source>
        <dbReference type="SAM" id="Phobius"/>
    </source>
</evidence>
<comment type="caution">
    <text evidence="2">The sequence shown here is derived from an EMBL/GenBank/DDBJ whole genome shotgun (WGS) entry which is preliminary data.</text>
</comment>
<feature type="transmembrane region" description="Helical" evidence="1">
    <location>
        <begin position="37"/>
        <end position="57"/>
    </location>
</feature>
<keyword evidence="3" id="KW-1185">Reference proteome</keyword>
<evidence type="ECO:0000313" key="2">
    <source>
        <dbReference type="EMBL" id="RIA86182.1"/>
    </source>
</evidence>
<sequence>MMLLDTSAMASTMSINALMMLIISVKLKCINTILSRVYEILINILINTLVNSMGVLMK</sequence>
<dbReference type="AlphaFoldDB" id="A0A397SKK6"/>
<keyword evidence="1" id="KW-0472">Membrane</keyword>